<evidence type="ECO:0000313" key="2">
    <source>
        <dbReference type="EMBL" id="KAG5385455.1"/>
    </source>
</evidence>
<gene>
    <name evidence="2" type="primary">A09g515190.1_BraROA</name>
    <name evidence="2" type="ORF">IGI04_036925</name>
</gene>
<evidence type="ECO:0008006" key="4">
    <source>
        <dbReference type="Google" id="ProtNLM"/>
    </source>
</evidence>
<evidence type="ECO:0000256" key="1">
    <source>
        <dbReference type="SAM" id="MobiDB-lite"/>
    </source>
</evidence>
<name>A0ABQ7LFV4_BRACM</name>
<comment type="caution">
    <text evidence="2">The sequence shown here is derived from an EMBL/GenBank/DDBJ whole genome shotgun (WGS) entry which is preliminary data.</text>
</comment>
<keyword evidence="3" id="KW-1185">Reference proteome</keyword>
<organism evidence="2 3">
    <name type="scientific">Brassica rapa subsp. trilocularis</name>
    <dbReference type="NCBI Taxonomy" id="1813537"/>
    <lineage>
        <taxon>Eukaryota</taxon>
        <taxon>Viridiplantae</taxon>
        <taxon>Streptophyta</taxon>
        <taxon>Embryophyta</taxon>
        <taxon>Tracheophyta</taxon>
        <taxon>Spermatophyta</taxon>
        <taxon>Magnoliopsida</taxon>
        <taxon>eudicotyledons</taxon>
        <taxon>Gunneridae</taxon>
        <taxon>Pentapetalae</taxon>
        <taxon>rosids</taxon>
        <taxon>malvids</taxon>
        <taxon>Brassicales</taxon>
        <taxon>Brassicaceae</taxon>
        <taxon>Brassiceae</taxon>
        <taxon>Brassica</taxon>
    </lineage>
</organism>
<protein>
    <recommendedName>
        <fullName evidence="4">Replication factor A C-terminal domain-containing protein</fullName>
    </recommendedName>
</protein>
<accession>A0ABQ7LFV4</accession>
<feature type="region of interest" description="Disordered" evidence="1">
    <location>
        <begin position="241"/>
        <end position="284"/>
    </location>
</feature>
<sequence length="284" mass="31830">MHLLGLQVERPLFLHRSISLLRFWEAMNIRRGGDLMGVDMLLIDCQATMMPATRRWWEPIFECHFRHTCLLRQRDISRRELVEEDTGVTPATPLLRGYAKVEALSIAELCHHSLSARCVSLLEQSDFQPMRVTEIKIDKWWCYVSCSNCGKKLQHTASSFTCVPCNNTSVVGVLRVVCLLRWVMTKLHNMRAYEDGHLLSILCVDYLFIQSHSSNLAQAGDGVNPEETEAPPFVKDMEGKTYKLQGGDSGDNNHGGNSVPVKVEAAGSTNVDGATGKVKKARKA</sequence>
<reference evidence="2 3" key="1">
    <citation type="submission" date="2021-03" db="EMBL/GenBank/DDBJ databases">
        <authorList>
            <person name="King G.J."/>
            <person name="Bancroft I."/>
            <person name="Baten A."/>
            <person name="Bloomfield J."/>
            <person name="Borpatragohain P."/>
            <person name="He Z."/>
            <person name="Irish N."/>
            <person name="Irwin J."/>
            <person name="Liu K."/>
            <person name="Mauleon R.P."/>
            <person name="Moore J."/>
            <person name="Morris R."/>
            <person name="Ostergaard L."/>
            <person name="Wang B."/>
            <person name="Wells R."/>
        </authorList>
    </citation>
    <scope>NUCLEOTIDE SEQUENCE [LARGE SCALE GENOMIC DNA]</scope>
    <source>
        <strain evidence="2">R-o-18</strain>
        <tissue evidence="2">Leaf</tissue>
    </source>
</reference>
<proteinExistence type="predicted"/>
<dbReference type="EMBL" id="JADBGQ010000008">
    <property type="protein sequence ID" value="KAG5385455.1"/>
    <property type="molecule type" value="Genomic_DNA"/>
</dbReference>
<dbReference type="Proteomes" id="UP000823674">
    <property type="component" value="Chromosome A09"/>
</dbReference>
<evidence type="ECO:0000313" key="3">
    <source>
        <dbReference type="Proteomes" id="UP000823674"/>
    </source>
</evidence>